<dbReference type="CDD" id="cd16144">
    <property type="entry name" value="ARS_like"/>
    <property type="match status" value="1"/>
</dbReference>
<dbReference type="PANTHER" id="PTHR42693">
    <property type="entry name" value="ARYLSULFATASE FAMILY MEMBER"/>
    <property type="match status" value="1"/>
</dbReference>
<evidence type="ECO:0000256" key="8">
    <source>
        <dbReference type="SAM" id="SignalP"/>
    </source>
</evidence>
<keyword evidence="6" id="KW-0106">Calcium</keyword>
<feature type="chain" id="PRO_5002803163" evidence="8">
    <location>
        <begin position="21"/>
        <end position="486"/>
    </location>
</feature>
<dbReference type="InterPro" id="IPR017850">
    <property type="entry name" value="Alkaline_phosphatase_core_sf"/>
</dbReference>
<keyword evidence="5" id="KW-0378">Hydrolase</keyword>
<dbReference type="Proteomes" id="UP000005824">
    <property type="component" value="Unassembled WGS sequence"/>
</dbReference>
<keyword evidence="3" id="KW-0479">Metal-binding</keyword>
<name>B4D4S5_9BACT</name>
<dbReference type="PROSITE" id="PS00149">
    <property type="entry name" value="SULFATASE_2"/>
    <property type="match status" value="1"/>
</dbReference>
<dbReference type="PROSITE" id="PS00523">
    <property type="entry name" value="SULFATASE_1"/>
    <property type="match status" value="1"/>
</dbReference>
<dbReference type="GO" id="GO:0004065">
    <property type="term" value="F:arylsulfatase activity"/>
    <property type="evidence" value="ECO:0007669"/>
    <property type="project" value="TreeGrafter"/>
</dbReference>
<evidence type="ECO:0000256" key="6">
    <source>
        <dbReference type="ARBA" id="ARBA00022837"/>
    </source>
</evidence>
<evidence type="ECO:0000256" key="7">
    <source>
        <dbReference type="SAM" id="MobiDB-lite"/>
    </source>
</evidence>
<dbReference type="RefSeq" id="WP_006981238.1">
    <property type="nucleotide sequence ID" value="NZ_ABVL01000012.1"/>
</dbReference>
<gene>
    <name evidence="10" type="ORF">CfE428DRAFT_3913</name>
</gene>
<evidence type="ECO:0000313" key="11">
    <source>
        <dbReference type="Proteomes" id="UP000005824"/>
    </source>
</evidence>
<dbReference type="Gene3D" id="3.40.720.10">
    <property type="entry name" value="Alkaline Phosphatase, subunit A"/>
    <property type="match status" value="1"/>
</dbReference>
<reference evidence="10 11" key="1">
    <citation type="journal article" date="2011" name="J. Bacteriol.">
        <title>Genome sequence of Chthoniobacter flavus Ellin428, an aerobic heterotrophic soil bacterium.</title>
        <authorList>
            <person name="Kant R."/>
            <person name="van Passel M.W."/>
            <person name="Palva A."/>
            <person name="Lucas S."/>
            <person name="Lapidus A."/>
            <person name="Glavina Del Rio T."/>
            <person name="Dalin E."/>
            <person name="Tice H."/>
            <person name="Bruce D."/>
            <person name="Goodwin L."/>
            <person name="Pitluck S."/>
            <person name="Larimer F.W."/>
            <person name="Land M.L."/>
            <person name="Hauser L."/>
            <person name="Sangwan P."/>
            <person name="de Vos W.M."/>
            <person name="Janssen P.H."/>
            <person name="Smidt H."/>
        </authorList>
    </citation>
    <scope>NUCLEOTIDE SEQUENCE [LARGE SCALE GENOMIC DNA]</scope>
    <source>
        <strain evidence="10 11">Ellin428</strain>
    </source>
</reference>
<dbReference type="SUPFAM" id="SSF53649">
    <property type="entry name" value="Alkaline phosphatase-like"/>
    <property type="match status" value="1"/>
</dbReference>
<dbReference type="STRING" id="497964.CfE428DRAFT_3913"/>
<dbReference type="Gene3D" id="3.30.1120.10">
    <property type="match status" value="1"/>
</dbReference>
<keyword evidence="11" id="KW-1185">Reference proteome</keyword>
<dbReference type="Pfam" id="PF00884">
    <property type="entry name" value="Sulfatase"/>
    <property type="match status" value="1"/>
</dbReference>
<dbReference type="InterPro" id="IPR024607">
    <property type="entry name" value="Sulfatase_CS"/>
</dbReference>
<feature type="domain" description="Sulfatase N-terminal" evidence="9">
    <location>
        <begin position="26"/>
        <end position="362"/>
    </location>
</feature>
<comment type="similarity">
    <text evidence="2">Belongs to the sulfatase family.</text>
</comment>
<evidence type="ECO:0000259" key="9">
    <source>
        <dbReference type="Pfam" id="PF00884"/>
    </source>
</evidence>
<sequence length="486" mass="54006" precursor="true">MKRLTLLLASCLAAATTAFAATPDKPNILFILADDMGWSDLGCYGADLHETPNIDRFASGAVRFTSAYAMSVCSPSRSTLMTGKHAARLHFTIWAEGAQEGGAKNRELREAESIWNLPNSEKTIATYLKSAGYLTALIGKWHLGDWEHYPEAHGFDINIGGTNWGAPQTFWWPYSGSGTHGPEFRYIPHLEYGHPGEYLTDRLTDEAIKVIDHAGDQPFFVYLAHHAVHTPIEAKADDIQHFDAKYRDGMNHRHTIYAAMNKELDENVGRVLEHLKERGLDKNTVVIFASDNGGYIGVDKVSGKNMPVTNNAPLRSGKGALYEGGIRVPLIIRWPGVTPNGATCDEPVILTDMLQTFLHITGQPPATDATDGMDISPLLKDPSAKLNRDALFFHYPHYYHTTTPVSAIRARDWKLLEFYEDNHLELYNLRNDLSEKHDLAKEMPDKAAALRDQLNAWRDSVGAVLPQPNPDFKGGKPKPQNAQLTP</sequence>
<dbReference type="EMBL" id="ABVL01000012">
    <property type="protein sequence ID" value="EDY18528.1"/>
    <property type="molecule type" value="Genomic_DNA"/>
</dbReference>
<feature type="signal peptide" evidence="8">
    <location>
        <begin position="1"/>
        <end position="20"/>
    </location>
</feature>
<comment type="caution">
    <text evidence="10">The sequence shown here is derived from an EMBL/GenBank/DDBJ whole genome shotgun (WGS) entry which is preliminary data.</text>
</comment>
<evidence type="ECO:0000256" key="5">
    <source>
        <dbReference type="ARBA" id="ARBA00022801"/>
    </source>
</evidence>
<organism evidence="10 11">
    <name type="scientific">Chthoniobacter flavus Ellin428</name>
    <dbReference type="NCBI Taxonomy" id="497964"/>
    <lineage>
        <taxon>Bacteria</taxon>
        <taxon>Pseudomonadati</taxon>
        <taxon>Verrucomicrobiota</taxon>
        <taxon>Spartobacteria</taxon>
        <taxon>Chthoniobacterales</taxon>
        <taxon>Chthoniobacteraceae</taxon>
        <taxon>Chthoniobacter</taxon>
    </lineage>
</organism>
<dbReference type="GO" id="GO:0046872">
    <property type="term" value="F:metal ion binding"/>
    <property type="evidence" value="ECO:0007669"/>
    <property type="project" value="UniProtKB-KW"/>
</dbReference>
<dbReference type="InterPro" id="IPR000917">
    <property type="entry name" value="Sulfatase_N"/>
</dbReference>
<protein>
    <submittedName>
        <fullName evidence="10">Sulfatase</fullName>
    </submittedName>
</protein>
<feature type="region of interest" description="Disordered" evidence="7">
    <location>
        <begin position="460"/>
        <end position="486"/>
    </location>
</feature>
<dbReference type="InterPro" id="IPR050738">
    <property type="entry name" value="Sulfatase"/>
</dbReference>
<keyword evidence="4 8" id="KW-0732">Signal</keyword>
<accession>B4D4S5</accession>
<evidence type="ECO:0000256" key="1">
    <source>
        <dbReference type="ARBA" id="ARBA00001913"/>
    </source>
</evidence>
<dbReference type="PANTHER" id="PTHR42693:SF42">
    <property type="entry name" value="ARYLSULFATASE G"/>
    <property type="match status" value="1"/>
</dbReference>
<dbReference type="InParanoid" id="B4D4S5"/>
<evidence type="ECO:0000313" key="10">
    <source>
        <dbReference type="EMBL" id="EDY18528.1"/>
    </source>
</evidence>
<proteinExistence type="inferred from homology"/>
<evidence type="ECO:0000256" key="3">
    <source>
        <dbReference type="ARBA" id="ARBA00022723"/>
    </source>
</evidence>
<dbReference type="eggNOG" id="COG3119">
    <property type="taxonomic scope" value="Bacteria"/>
</dbReference>
<comment type="cofactor">
    <cofactor evidence="1">
        <name>Ca(2+)</name>
        <dbReference type="ChEBI" id="CHEBI:29108"/>
    </cofactor>
</comment>
<evidence type="ECO:0000256" key="2">
    <source>
        <dbReference type="ARBA" id="ARBA00008779"/>
    </source>
</evidence>
<dbReference type="FunCoup" id="B4D4S5">
    <property type="interactions" value="69"/>
</dbReference>
<evidence type="ECO:0000256" key="4">
    <source>
        <dbReference type="ARBA" id="ARBA00022729"/>
    </source>
</evidence>
<dbReference type="AlphaFoldDB" id="B4D4S5"/>